<reference evidence="2 3" key="1">
    <citation type="submission" date="2019-02" db="EMBL/GenBank/DDBJ databases">
        <title>Deep-cultivation of Planctomycetes and their phenomic and genomic characterization uncovers novel biology.</title>
        <authorList>
            <person name="Wiegand S."/>
            <person name="Jogler M."/>
            <person name="Boedeker C."/>
            <person name="Pinto D."/>
            <person name="Vollmers J."/>
            <person name="Rivas-Marin E."/>
            <person name="Kohn T."/>
            <person name="Peeters S.H."/>
            <person name="Heuer A."/>
            <person name="Rast P."/>
            <person name="Oberbeckmann S."/>
            <person name="Bunk B."/>
            <person name="Jeske O."/>
            <person name="Meyerdierks A."/>
            <person name="Storesund J.E."/>
            <person name="Kallscheuer N."/>
            <person name="Luecker S."/>
            <person name="Lage O.M."/>
            <person name="Pohl T."/>
            <person name="Merkel B.J."/>
            <person name="Hornburger P."/>
            <person name="Mueller R.-W."/>
            <person name="Bruemmer F."/>
            <person name="Labrenz M."/>
            <person name="Spormann A.M."/>
            <person name="Op den Camp H."/>
            <person name="Overmann J."/>
            <person name="Amann R."/>
            <person name="Jetten M.S.M."/>
            <person name="Mascher T."/>
            <person name="Medema M.H."/>
            <person name="Devos D.P."/>
            <person name="Kaster A.-K."/>
            <person name="Ovreas L."/>
            <person name="Rohde M."/>
            <person name="Galperin M.Y."/>
            <person name="Jogler C."/>
        </authorList>
    </citation>
    <scope>NUCLEOTIDE SEQUENCE [LARGE SCALE GENOMIC DNA]</scope>
    <source>
        <strain evidence="2 3">ETA_A1</strain>
    </source>
</reference>
<dbReference type="RefSeq" id="WP_145240230.1">
    <property type="nucleotide sequence ID" value="NZ_CP036273.1"/>
</dbReference>
<protein>
    <submittedName>
        <fullName evidence="2">Uncharacterized protein</fullName>
    </submittedName>
</protein>
<feature type="chain" id="PRO_5022127427" evidence="1">
    <location>
        <begin position="24"/>
        <end position="189"/>
    </location>
</feature>
<evidence type="ECO:0000313" key="2">
    <source>
        <dbReference type="EMBL" id="QDU21350.1"/>
    </source>
</evidence>
<gene>
    <name evidence="2" type="ORF">ETAA1_33170</name>
</gene>
<organism evidence="2 3">
    <name type="scientific">Urbifossiella limnaea</name>
    <dbReference type="NCBI Taxonomy" id="2528023"/>
    <lineage>
        <taxon>Bacteria</taxon>
        <taxon>Pseudomonadati</taxon>
        <taxon>Planctomycetota</taxon>
        <taxon>Planctomycetia</taxon>
        <taxon>Gemmatales</taxon>
        <taxon>Gemmataceae</taxon>
        <taxon>Urbifossiella</taxon>
    </lineage>
</organism>
<dbReference type="EMBL" id="CP036273">
    <property type="protein sequence ID" value="QDU21350.1"/>
    <property type="molecule type" value="Genomic_DNA"/>
</dbReference>
<dbReference type="Proteomes" id="UP000319576">
    <property type="component" value="Chromosome"/>
</dbReference>
<proteinExistence type="predicted"/>
<accession>A0A517XV15</accession>
<dbReference type="AlphaFoldDB" id="A0A517XV15"/>
<evidence type="ECO:0000313" key="3">
    <source>
        <dbReference type="Proteomes" id="UP000319576"/>
    </source>
</evidence>
<feature type="signal peptide" evidence="1">
    <location>
        <begin position="1"/>
        <end position="23"/>
    </location>
</feature>
<sequence precursor="true">MNRFFTFAAAAGVVLAGGATAQAQYFHGHVHYHHGHYHLHGHWHYPTPVYPGIGTSGYFAPAARPTVIVAPPAAPVIVPPAAPPVLRPNPLPAPAPAAVGPGLTLRLPAEFPNPVHVRVEQRDYELRPGTEVTVKDRASYLVEFDQGGVFGPFSAEYVEGVYRFAAGARGWRLEPDAPRRNDLPPTPRQ</sequence>
<keyword evidence="1" id="KW-0732">Signal</keyword>
<dbReference type="KEGG" id="uli:ETAA1_33170"/>
<evidence type="ECO:0000256" key="1">
    <source>
        <dbReference type="SAM" id="SignalP"/>
    </source>
</evidence>
<keyword evidence="3" id="KW-1185">Reference proteome</keyword>
<name>A0A517XV15_9BACT</name>